<evidence type="ECO:0000313" key="2">
    <source>
        <dbReference type="EMBL" id="KAF2852700.1"/>
    </source>
</evidence>
<dbReference type="InterPro" id="IPR013241">
    <property type="entry name" value="RNase_P_Pop3"/>
</dbReference>
<keyword evidence="3" id="KW-1185">Reference proteome</keyword>
<dbReference type="GO" id="GO:0008033">
    <property type="term" value="P:tRNA processing"/>
    <property type="evidence" value="ECO:0007669"/>
    <property type="project" value="InterPro"/>
</dbReference>
<dbReference type="GO" id="GO:0034965">
    <property type="term" value="P:intronic box C/D snoRNA processing"/>
    <property type="evidence" value="ECO:0007669"/>
    <property type="project" value="TreeGrafter"/>
</dbReference>
<dbReference type="OrthoDB" id="20109at2759"/>
<dbReference type="GO" id="GO:0000171">
    <property type="term" value="F:ribonuclease MRP activity"/>
    <property type="evidence" value="ECO:0007669"/>
    <property type="project" value="TreeGrafter"/>
</dbReference>
<name>A0A6A7BBD8_9PLEO</name>
<dbReference type="GO" id="GO:0006364">
    <property type="term" value="P:rRNA processing"/>
    <property type="evidence" value="ECO:0007669"/>
    <property type="project" value="InterPro"/>
</dbReference>
<dbReference type="AlphaFoldDB" id="A0A6A7BBD8"/>
<dbReference type="GO" id="GO:0000172">
    <property type="term" value="C:ribonuclease MRP complex"/>
    <property type="evidence" value="ECO:0007669"/>
    <property type="project" value="TreeGrafter"/>
</dbReference>
<feature type="compositionally biased region" description="Basic residues" evidence="1">
    <location>
        <begin position="48"/>
        <end position="63"/>
    </location>
</feature>
<dbReference type="PANTHER" id="PTHR28272">
    <property type="entry name" value="RIBONUCLEASES P/MRP PROTEIN SUBUNIT POP3"/>
    <property type="match status" value="1"/>
</dbReference>
<gene>
    <name evidence="2" type="ORF">T440DRAFT_466822</name>
</gene>
<dbReference type="EMBL" id="MU006298">
    <property type="protein sequence ID" value="KAF2852700.1"/>
    <property type="molecule type" value="Genomic_DNA"/>
</dbReference>
<dbReference type="GO" id="GO:0005829">
    <property type="term" value="C:cytosol"/>
    <property type="evidence" value="ECO:0007669"/>
    <property type="project" value="TreeGrafter"/>
</dbReference>
<protein>
    <submittedName>
        <fullName evidence="2">Uncharacterized protein</fullName>
    </submittedName>
</protein>
<feature type="region of interest" description="Disordered" evidence="1">
    <location>
        <begin position="47"/>
        <end position="86"/>
    </location>
</feature>
<evidence type="ECO:0000313" key="3">
    <source>
        <dbReference type="Proteomes" id="UP000799423"/>
    </source>
</evidence>
<organism evidence="2 3">
    <name type="scientific">Plenodomus tracheiphilus IPT5</name>
    <dbReference type="NCBI Taxonomy" id="1408161"/>
    <lineage>
        <taxon>Eukaryota</taxon>
        <taxon>Fungi</taxon>
        <taxon>Dikarya</taxon>
        <taxon>Ascomycota</taxon>
        <taxon>Pezizomycotina</taxon>
        <taxon>Dothideomycetes</taxon>
        <taxon>Pleosporomycetidae</taxon>
        <taxon>Pleosporales</taxon>
        <taxon>Pleosporineae</taxon>
        <taxon>Leptosphaeriaceae</taxon>
        <taxon>Plenodomus</taxon>
    </lineage>
</organism>
<dbReference type="PANTHER" id="PTHR28272:SF1">
    <property type="entry name" value="RIBONUCLEASES P_MRP PROTEIN SUBUNIT POP3"/>
    <property type="match status" value="1"/>
</dbReference>
<dbReference type="Pfam" id="PF08228">
    <property type="entry name" value="RNase_P_pop3"/>
    <property type="match status" value="1"/>
</dbReference>
<dbReference type="GO" id="GO:0005655">
    <property type="term" value="C:nucleolar ribonuclease P complex"/>
    <property type="evidence" value="ECO:0007669"/>
    <property type="project" value="TreeGrafter"/>
</dbReference>
<accession>A0A6A7BBD8</accession>
<sequence>MAPKQTSKPVFKTSTPFTETKWPQIAQEHHEIILDLVCNLIAPLGDHRRTHIPPSKGRKRKRISNPDPKQTTPPQSDAPPPPPELSKHILTGVNTITRHLERLVSRNAPTALAASNAPSAALCSADKAPRTKPDDDELAIIILTHPKPASSPAHAHIPTLVHISTISPHVATPVPMAINTKTRLVPLSTSSDSRLASKLGIPRVGALAVMNSAPGAKALVEYVREHVDLTECAWVDEAMTPVWKGLNVTMEMGKGGEKKVNSVM</sequence>
<dbReference type="GO" id="GO:0004526">
    <property type="term" value="F:ribonuclease P activity"/>
    <property type="evidence" value="ECO:0007669"/>
    <property type="project" value="TreeGrafter"/>
</dbReference>
<dbReference type="Proteomes" id="UP000799423">
    <property type="component" value="Unassembled WGS sequence"/>
</dbReference>
<proteinExistence type="predicted"/>
<evidence type="ECO:0000256" key="1">
    <source>
        <dbReference type="SAM" id="MobiDB-lite"/>
    </source>
</evidence>
<reference evidence="2" key="1">
    <citation type="submission" date="2020-01" db="EMBL/GenBank/DDBJ databases">
        <authorList>
            <consortium name="DOE Joint Genome Institute"/>
            <person name="Haridas S."/>
            <person name="Albert R."/>
            <person name="Binder M."/>
            <person name="Bloem J."/>
            <person name="Labutti K."/>
            <person name="Salamov A."/>
            <person name="Andreopoulos B."/>
            <person name="Baker S.E."/>
            <person name="Barry K."/>
            <person name="Bills G."/>
            <person name="Bluhm B.H."/>
            <person name="Cannon C."/>
            <person name="Castanera R."/>
            <person name="Culley D.E."/>
            <person name="Daum C."/>
            <person name="Ezra D."/>
            <person name="Gonzalez J.B."/>
            <person name="Henrissat B."/>
            <person name="Kuo A."/>
            <person name="Liang C."/>
            <person name="Lipzen A."/>
            <person name="Lutzoni F."/>
            <person name="Magnuson J."/>
            <person name="Mondo S."/>
            <person name="Nolan M."/>
            <person name="Ohm R."/>
            <person name="Pangilinan J."/>
            <person name="Park H.-J."/>
            <person name="Ramirez L."/>
            <person name="Alfaro M."/>
            <person name="Sun H."/>
            <person name="Tritt A."/>
            <person name="Yoshinaga Y."/>
            <person name="Zwiers L.-H."/>
            <person name="Turgeon B.G."/>
            <person name="Goodwin S.B."/>
            <person name="Spatafora J.W."/>
            <person name="Crous P.W."/>
            <person name="Grigoriev I.V."/>
        </authorList>
    </citation>
    <scope>NUCLEOTIDE SEQUENCE</scope>
    <source>
        <strain evidence="2">IPT5</strain>
    </source>
</reference>